<accession>A0A134CEH2</accession>
<dbReference type="InterPro" id="IPR011010">
    <property type="entry name" value="DNA_brk_join_enz"/>
</dbReference>
<keyword evidence="3" id="KW-1185">Reference proteome</keyword>
<reference evidence="3" key="1">
    <citation type="submission" date="2016-01" db="EMBL/GenBank/DDBJ databases">
        <authorList>
            <person name="Mitreva M."/>
            <person name="Pepin K.H."/>
            <person name="Mihindukulasuriya K.A."/>
            <person name="Fulton R."/>
            <person name="Fronick C."/>
            <person name="O'Laughlin M."/>
            <person name="Miner T."/>
            <person name="Herter B."/>
            <person name="Rosa B.A."/>
            <person name="Cordes M."/>
            <person name="Tomlinson C."/>
            <person name="Wollam A."/>
            <person name="Palsikar V.B."/>
            <person name="Mardis E.R."/>
            <person name="Wilson R.K."/>
        </authorList>
    </citation>
    <scope>NUCLEOTIDE SEQUENCE [LARGE SCALE GENOMIC DNA]</scope>
    <source>
        <strain evidence="3">KA00182</strain>
    </source>
</reference>
<dbReference type="EMBL" id="LSDT01000046">
    <property type="protein sequence ID" value="KXB90570.1"/>
    <property type="molecule type" value="Genomic_DNA"/>
</dbReference>
<dbReference type="SUPFAM" id="SSF56349">
    <property type="entry name" value="DNA breaking-rejoining enzymes"/>
    <property type="match status" value="1"/>
</dbReference>
<sequence length="71" mass="8410">MEFSKIKKFYPCHIPHDFRHTYVTNLLTREVDLKTIASLLEDTIATVEKMYIHYSEEIRKNAVIKLNEILG</sequence>
<name>A0A134CEH2_9FIRM</name>
<evidence type="ECO:0000256" key="1">
    <source>
        <dbReference type="ARBA" id="ARBA00023172"/>
    </source>
</evidence>
<keyword evidence="1" id="KW-0233">DNA recombination</keyword>
<evidence type="ECO:0008006" key="4">
    <source>
        <dbReference type="Google" id="ProtNLM"/>
    </source>
</evidence>
<dbReference type="GO" id="GO:0006310">
    <property type="term" value="P:DNA recombination"/>
    <property type="evidence" value="ECO:0007669"/>
    <property type="project" value="UniProtKB-KW"/>
</dbReference>
<protein>
    <recommendedName>
        <fullName evidence="4">Tyr recombinase domain-containing protein</fullName>
    </recommendedName>
</protein>
<evidence type="ECO:0000313" key="2">
    <source>
        <dbReference type="EMBL" id="KXB90570.1"/>
    </source>
</evidence>
<gene>
    <name evidence="2" type="ORF">HMPREF3182_01325</name>
</gene>
<evidence type="ECO:0000313" key="3">
    <source>
        <dbReference type="Proteomes" id="UP000070160"/>
    </source>
</evidence>
<proteinExistence type="predicted"/>
<dbReference type="STRING" id="1588748.HMPREF3182_01325"/>
<dbReference type="PATRIC" id="fig|1588748.3.peg.1281"/>
<dbReference type="InterPro" id="IPR013762">
    <property type="entry name" value="Integrase-like_cat_sf"/>
</dbReference>
<organism evidence="2 3">
    <name type="scientific">Megasphaera hutchinsoni</name>
    <dbReference type="NCBI Taxonomy" id="1588748"/>
    <lineage>
        <taxon>Bacteria</taxon>
        <taxon>Bacillati</taxon>
        <taxon>Bacillota</taxon>
        <taxon>Negativicutes</taxon>
        <taxon>Veillonellales</taxon>
        <taxon>Veillonellaceae</taxon>
        <taxon>Megasphaera</taxon>
    </lineage>
</organism>
<dbReference type="AlphaFoldDB" id="A0A134CEH2"/>
<comment type="caution">
    <text evidence="2">The sequence shown here is derived from an EMBL/GenBank/DDBJ whole genome shotgun (WGS) entry which is preliminary data.</text>
</comment>
<dbReference type="Proteomes" id="UP000070160">
    <property type="component" value="Unassembled WGS sequence"/>
</dbReference>
<dbReference type="GO" id="GO:0015074">
    <property type="term" value="P:DNA integration"/>
    <property type="evidence" value="ECO:0007669"/>
    <property type="project" value="InterPro"/>
</dbReference>
<dbReference type="GO" id="GO:0003677">
    <property type="term" value="F:DNA binding"/>
    <property type="evidence" value="ECO:0007669"/>
    <property type="project" value="InterPro"/>
</dbReference>
<dbReference type="Gene3D" id="1.10.443.10">
    <property type="entry name" value="Intergrase catalytic core"/>
    <property type="match status" value="1"/>
</dbReference>